<accession>A0A0B7B705</accession>
<proteinExistence type="predicted"/>
<protein>
    <submittedName>
        <fullName evidence="1">Uncharacterized protein</fullName>
    </submittedName>
</protein>
<dbReference type="EMBL" id="HACG01041807">
    <property type="protein sequence ID" value="CEK88672.1"/>
    <property type="molecule type" value="Transcribed_RNA"/>
</dbReference>
<sequence>MSCIYKIMNIKWDEFMSDEIREMFDQLLETTVISMKRWRHVGLTLRRNVPEITY</sequence>
<evidence type="ECO:0000313" key="1">
    <source>
        <dbReference type="EMBL" id="CEK88672.1"/>
    </source>
</evidence>
<name>A0A0B7B705_9EUPU</name>
<organism evidence="1">
    <name type="scientific">Arion vulgaris</name>
    <dbReference type="NCBI Taxonomy" id="1028688"/>
    <lineage>
        <taxon>Eukaryota</taxon>
        <taxon>Metazoa</taxon>
        <taxon>Spiralia</taxon>
        <taxon>Lophotrochozoa</taxon>
        <taxon>Mollusca</taxon>
        <taxon>Gastropoda</taxon>
        <taxon>Heterobranchia</taxon>
        <taxon>Euthyneura</taxon>
        <taxon>Panpulmonata</taxon>
        <taxon>Eupulmonata</taxon>
        <taxon>Stylommatophora</taxon>
        <taxon>Helicina</taxon>
        <taxon>Arionoidea</taxon>
        <taxon>Arionidae</taxon>
        <taxon>Arion</taxon>
    </lineage>
</organism>
<reference evidence="1" key="1">
    <citation type="submission" date="2014-12" db="EMBL/GenBank/DDBJ databases">
        <title>Insight into the proteome of Arion vulgaris.</title>
        <authorList>
            <person name="Aradska J."/>
            <person name="Bulat T."/>
            <person name="Smidak R."/>
            <person name="Sarate P."/>
            <person name="Gangsoo J."/>
            <person name="Sialana F."/>
            <person name="Bilban M."/>
            <person name="Lubec G."/>
        </authorList>
    </citation>
    <scope>NUCLEOTIDE SEQUENCE</scope>
    <source>
        <tissue evidence="1">Skin</tissue>
    </source>
</reference>
<dbReference type="AlphaFoldDB" id="A0A0B7B705"/>
<gene>
    <name evidence="1" type="primary">ORF166425</name>
</gene>